<dbReference type="InterPro" id="IPR018145">
    <property type="entry name" value="CagE_TrbE_VirB_cntrl_dom"/>
</dbReference>
<dbReference type="InterPro" id="IPR051162">
    <property type="entry name" value="T4SS_component"/>
</dbReference>
<dbReference type="PANTHER" id="PTHR30121">
    <property type="entry name" value="UNCHARACTERIZED PROTEIN YJGR-RELATED"/>
    <property type="match status" value="1"/>
</dbReference>
<organism evidence="5 6">
    <name type="scientific">Paracoccus acridae</name>
    <dbReference type="NCBI Taxonomy" id="1795310"/>
    <lineage>
        <taxon>Bacteria</taxon>
        <taxon>Pseudomonadati</taxon>
        <taxon>Pseudomonadota</taxon>
        <taxon>Alphaproteobacteria</taxon>
        <taxon>Rhodobacterales</taxon>
        <taxon>Paracoccaceae</taxon>
        <taxon>Paracoccus</taxon>
    </lineage>
</organism>
<dbReference type="Pfam" id="PF03135">
    <property type="entry name" value="CagE_TrbE_VirB"/>
    <property type="match status" value="1"/>
</dbReference>
<reference evidence="6" key="1">
    <citation type="journal article" date="2019" name="Int. J. Syst. Evol. Microbiol.">
        <title>The Global Catalogue of Microorganisms (GCM) 10K type strain sequencing project: providing services to taxonomists for standard genome sequencing and annotation.</title>
        <authorList>
            <consortium name="The Broad Institute Genomics Platform"/>
            <consortium name="The Broad Institute Genome Sequencing Center for Infectious Disease"/>
            <person name="Wu L."/>
            <person name="Ma J."/>
        </authorList>
    </citation>
    <scope>NUCLEOTIDE SEQUENCE [LARGE SCALE GENOMIC DNA]</scope>
    <source>
        <strain evidence="6">CGMCC 1.15419</strain>
    </source>
</reference>
<feature type="domain" description="AAA+ ATPase" evidence="4">
    <location>
        <begin position="436"/>
        <end position="713"/>
    </location>
</feature>
<evidence type="ECO:0000259" key="4">
    <source>
        <dbReference type="SMART" id="SM00382"/>
    </source>
</evidence>
<dbReference type="Gene3D" id="3.40.50.300">
    <property type="entry name" value="P-loop containing nucleotide triphosphate hydrolases"/>
    <property type="match status" value="2"/>
</dbReference>
<keyword evidence="6" id="KW-1185">Reference proteome</keyword>
<dbReference type="SUPFAM" id="SSF52540">
    <property type="entry name" value="P-loop containing nucleoside triphosphate hydrolases"/>
    <property type="match status" value="1"/>
</dbReference>
<evidence type="ECO:0000256" key="3">
    <source>
        <dbReference type="ARBA" id="ARBA00022840"/>
    </source>
</evidence>
<dbReference type="InterPro" id="IPR027417">
    <property type="entry name" value="P-loop_NTPase"/>
</dbReference>
<evidence type="ECO:0000256" key="2">
    <source>
        <dbReference type="ARBA" id="ARBA00022741"/>
    </source>
</evidence>
<evidence type="ECO:0000313" key="5">
    <source>
        <dbReference type="EMBL" id="GGF80631.1"/>
    </source>
</evidence>
<dbReference type="PANTHER" id="PTHR30121:SF12">
    <property type="entry name" value="TYPE IV SECRETION SYSTEM PROTEIN CAGE"/>
    <property type="match status" value="1"/>
</dbReference>
<keyword evidence="3" id="KW-0067">ATP-binding</keyword>
<proteinExistence type="inferred from homology"/>
<accession>A0ABQ1VP49</accession>
<dbReference type="RefSeq" id="WP_188717107.1">
    <property type="nucleotide sequence ID" value="NZ_BMIV01000029.1"/>
</dbReference>
<dbReference type="SMART" id="SM00382">
    <property type="entry name" value="AAA"/>
    <property type="match status" value="1"/>
</dbReference>
<dbReference type="Proteomes" id="UP000640509">
    <property type="component" value="Unassembled WGS sequence"/>
</dbReference>
<protein>
    <submittedName>
        <fullName evidence="5">Type VI secretion protein</fullName>
    </submittedName>
</protein>
<keyword evidence="2" id="KW-0547">Nucleotide-binding</keyword>
<comment type="caution">
    <text evidence="5">The sequence shown here is derived from an EMBL/GenBank/DDBJ whole genome shotgun (WGS) entry which is preliminary data.</text>
</comment>
<sequence>MFSARTLPVSERARRHVPRSPQVYVEMPYALEIDDHTVRTRENALMMSLEIGGIDGITASDRDILDLARSFAAILDGLDDRFTFYVHRLMRPAAFGLKPLYGEGFAQDVEMTWRGHLSGRALREFMLVLTVVRNKRVPLKVPFFAKVAGQLLDRNTAERLGELREVVSILETSLPLKTHRLSISDGTLLGFYAAINTGLYRPEYRGLHTLIAEDVSLLSVRFKGPLAEFHDGFDGPRHAAVLSVWRNAQQTWPGMLDALDAGTDTVISHSYTPVAMGKVSELAKRRIQQMEAAGDLVGSIAADLHQTYDDVESGRCGFGEHQLTITVFAESPAALEAKVSQVRSVAEQAKVKLVRCNDTMAATYFAAHPGNQDYEIWSPLTKSINFADMASFHMASAGTRPEALPWRTPVTVFQTVTGAAHRFSFHAPGDPKAEPTIGHTLFLGPSGSGKSSLMAFLAAQAQRTGARMILFDKDQALRMAITALGGRYAAIRAGQPTGLNPLLTECGPRGEAWLLDWLARLVERDGPRLTPQQAEALKGAVRQNGQAPEALRTFAHFGDLIGDVGDSRELAMKLAEWAPEGRYAWVFGDADQPVINLTAPVTGIDLTEILSMATERTAVLSYLFRRLELLFEEKRPTLLVIDEASTVFDDTFFARWLPKWLVTVRKLNVVVVLLTQFPSQIRDSHSGSIIQAMPNQMIFPNRAADVADYEGFGFTENELHFILTGRTGERQALWRHGDGSTILDVDLSPLGPLLTALGGGEAGRRAFGADYAARPHFWRTHDA</sequence>
<dbReference type="InterPro" id="IPR003593">
    <property type="entry name" value="AAA+_ATPase"/>
</dbReference>
<evidence type="ECO:0000256" key="1">
    <source>
        <dbReference type="ARBA" id="ARBA00006512"/>
    </source>
</evidence>
<evidence type="ECO:0000313" key="6">
    <source>
        <dbReference type="Proteomes" id="UP000640509"/>
    </source>
</evidence>
<gene>
    <name evidence="5" type="ORF">GCM10011402_36540</name>
</gene>
<dbReference type="EMBL" id="BMIV01000029">
    <property type="protein sequence ID" value="GGF80631.1"/>
    <property type="molecule type" value="Genomic_DNA"/>
</dbReference>
<name>A0ABQ1VP49_9RHOB</name>
<comment type="similarity">
    <text evidence="1">Belongs to the TrbE/VirB4 family.</text>
</comment>